<protein>
    <recommendedName>
        <fullName evidence="6 7">Long-chain-fatty-acid--CoA ligase</fullName>
        <ecNumber evidence="6 7">6.2.1.3</ecNumber>
    </recommendedName>
</protein>
<evidence type="ECO:0000256" key="4">
    <source>
        <dbReference type="ARBA" id="ARBA00022832"/>
    </source>
</evidence>
<dbReference type="AlphaFoldDB" id="A0A7S0UJY6"/>
<dbReference type="GO" id="GO:0005524">
    <property type="term" value="F:ATP binding"/>
    <property type="evidence" value="ECO:0007669"/>
    <property type="project" value="UniProtKB-KW"/>
</dbReference>
<dbReference type="GO" id="GO:0004467">
    <property type="term" value="F:long-chain fatty acid-CoA ligase activity"/>
    <property type="evidence" value="ECO:0007669"/>
    <property type="project" value="UniProtKB-EC"/>
</dbReference>
<organism evidence="9">
    <name type="scientific">Polytomella parva</name>
    <dbReference type="NCBI Taxonomy" id="51329"/>
    <lineage>
        <taxon>Eukaryota</taxon>
        <taxon>Viridiplantae</taxon>
        <taxon>Chlorophyta</taxon>
        <taxon>core chlorophytes</taxon>
        <taxon>Chlorophyceae</taxon>
        <taxon>CS clade</taxon>
        <taxon>Chlamydomonadales</taxon>
        <taxon>Chlamydomonadaceae</taxon>
        <taxon>Polytomella</taxon>
    </lineage>
</organism>
<dbReference type="GO" id="GO:0005783">
    <property type="term" value="C:endoplasmic reticulum"/>
    <property type="evidence" value="ECO:0007669"/>
    <property type="project" value="TreeGrafter"/>
</dbReference>
<evidence type="ECO:0000259" key="8">
    <source>
        <dbReference type="Pfam" id="PF00501"/>
    </source>
</evidence>
<evidence type="ECO:0000256" key="1">
    <source>
        <dbReference type="ARBA" id="ARBA00006432"/>
    </source>
</evidence>
<comment type="similarity">
    <text evidence="1 7">Belongs to the ATP-dependent AMP-binding enzyme family.</text>
</comment>
<evidence type="ECO:0000256" key="6">
    <source>
        <dbReference type="ARBA" id="ARBA00026121"/>
    </source>
</evidence>
<keyword evidence="2 7" id="KW-0436">Ligase</keyword>
<dbReference type="Pfam" id="PF00501">
    <property type="entry name" value="AMP-binding"/>
    <property type="match status" value="1"/>
</dbReference>
<dbReference type="EC" id="6.2.1.3" evidence="6 7"/>
<dbReference type="InterPro" id="IPR000873">
    <property type="entry name" value="AMP-dep_synth/lig_dom"/>
</dbReference>
<dbReference type="PANTHER" id="PTHR43272">
    <property type="entry name" value="LONG-CHAIN-FATTY-ACID--COA LIGASE"/>
    <property type="match status" value="1"/>
</dbReference>
<evidence type="ECO:0000256" key="2">
    <source>
        <dbReference type="ARBA" id="ARBA00022598"/>
    </source>
</evidence>
<dbReference type="GO" id="GO:0016020">
    <property type="term" value="C:membrane"/>
    <property type="evidence" value="ECO:0007669"/>
    <property type="project" value="TreeGrafter"/>
</dbReference>
<dbReference type="InterPro" id="IPR020845">
    <property type="entry name" value="AMP-binding_CS"/>
</dbReference>
<dbReference type="InterPro" id="IPR045311">
    <property type="entry name" value="LC-FACS_euk"/>
</dbReference>
<dbReference type="PROSITE" id="PS00455">
    <property type="entry name" value="AMP_BINDING"/>
    <property type="match status" value="1"/>
</dbReference>
<comment type="function">
    <text evidence="7">Catalyzes the conversion of long-chain fatty acids to their active form acyl-CoAs for both synthesis of cellular lipids, and degradation via beta-oxidation.</text>
</comment>
<evidence type="ECO:0000256" key="5">
    <source>
        <dbReference type="ARBA" id="ARBA00022840"/>
    </source>
</evidence>
<feature type="domain" description="AMP-dependent synthetase/ligase" evidence="8">
    <location>
        <begin position="76"/>
        <end position="484"/>
    </location>
</feature>
<dbReference type="SUPFAM" id="SSF56801">
    <property type="entry name" value="Acetyl-CoA synthetase-like"/>
    <property type="match status" value="1"/>
</dbReference>
<keyword evidence="4 7" id="KW-0276">Fatty acid metabolism</keyword>
<sequence length="667" mass="73939">MSTKPHYEHMIDVAPGRPATETKPSASPIFRHICAKDGFPTFDVSTCYELFKRSVDNYPSNDCLGTRTVNADGTPGPYVFETYAQTFQKIEKISSGLKYLGVNPQDRVGIYGANSAEWMLSMQSCNRMGFCCVPMYDSLGENSIEYILNHAEVATVLTSGQKFKALLKALPKVSNVRSVIYWDNVDPESIAAAEALGIKVLTWASLLQLGSENMVEANPPSADDLCTIMYTSGTTGDPKGVLLKHGAVISCVASLHYYCTFHKFDLGAADVMLSYLPLAHIFDRVAEELMLYRGVAVGFWRGDVAKLVEDIAVLRPTVLIGVPRVFERIYNRINDQVRTSSFIRRSLFNWAVNRKTYFLKRGYPHAQAAPLVSKVVFQKVADRLGGRIRIIVSGGAPLAPHIETFMRVVFNAFVVQGYGLTETCAASFIASLDRMAQCGTVGPVMPLSELRLESVPEMQYDAEKEVEPKGEILIRGPQAFSGYYKDPVRTEEVLEKDGWFHTGDIGMITTDGALKIIDRKKNIFKLSQGEYVAVEKLESTYAKCGLVEQIWVYGNSFESCLVAVVVPNLARVAAALDLPANAGNAQEELCSNPKVSELLLKELSTTARAEKLKGFEVIKAVIVEQEHFSIENNLLTPTFKIKRNELLQKYQSQIDRLYDGLRAKMAA</sequence>
<reference evidence="9" key="1">
    <citation type="submission" date="2021-01" db="EMBL/GenBank/DDBJ databases">
        <authorList>
            <person name="Corre E."/>
            <person name="Pelletier E."/>
            <person name="Niang G."/>
            <person name="Scheremetjew M."/>
            <person name="Finn R."/>
            <person name="Kale V."/>
            <person name="Holt S."/>
            <person name="Cochrane G."/>
            <person name="Meng A."/>
            <person name="Brown T."/>
            <person name="Cohen L."/>
        </authorList>
    </citation>
    <scope>NUCLEOTIDE SEQUENCE</scope>
    <source>
        <strain evidence="9">SAG 63-3</strain>
    </source>
</reference>
<proteinExistence type="inferred from homology"/>
<dbReference type="InterPro" id="IPR042099">
    <property type="entry name" value="ANL_N_sf"/>
</dbReference>
<gene>
    <name evidence="9" type="ORF">PPAR00522_LOCUS1212</name>
</gene>
<dbReference type="PANTHER" id="PTHR43272:SF3">
    <property type="entry name" value="LONG CHAIN ACYL-COA SYNTHETASE 4"/>
    <property type="match status" value="1"/>
</dbReference>
<comment type="catalytic activity">
    <reaction evidence="7">
        <text>a long-chain fatty acid + ATP + CoA = a long-chain fatty acyl-CoA + AMP + diphosphate</text>
        <dbReference type="Rhea" id="RHEA:15421"/>
        <dbReference type="ChEBI" id="CHEBI:30616"/>
        <dbReference type="ChEBI" id="CHEBI:33019"/>
        <dbReference type="ChEBI" id="CHEBI:57287"/>
        <dbReference type="ChEBI" id="CHEBI:57560"/>
        <dbReference type="ChEBI" id="CHEBI:83139"/>
        <dbReference type="ChEBI" id="CHEBI:456215"/>
        <dbReference type="EC" id="6.2.1.3"/>
    </reaction>
</comment>
<accession>A0A7S0UJY6</accession>
<keyword evidence="7" id="KW-0443">Lipid metabolism</keyword>
<dbReference type="EMBL" id="HBFM01002144">
    <property type="protein sequence ID" value="CAD8764827.1"/>
    <property type="molecule type" value="Transcribed_RNA"/>
</dbReference>
<evidence type="ECO:0000256" key="7">
    <source>
        <dbReference type="RuleBase" id="RU369030"/>
    </source>
</evidence>
<dbReference type="CDD" id="cd05927">
    <property type="entry name" value="LC-FACS_euk"/>
    <property type="match status" value="1"/>
</dbReference>
<dbReference type="Gene3D" id="3.40.50.12780">
    <property type="entry name" value="N-terminal domain of ligase-like"/>
    <property type="match status" value="1"/>
</dbReference>
<evidence type="ECO:0000313" key="9">
    <source>
        <dbReference type="EMBL" id="CAD8764827.1"/>
    </source>
</evidence>
<name>A0A7S0UJY6_9CHLO</name>
<keyword evidence="5 7" id="KW-0067">ATP-binding</keyword>
<evidence type="ECO:0000256" key="3">
    <source>
        <dbReference type="ARBA" id="ARBA00022741"/>
    </source>
</evidence>
<keyword evidence="3 7" id="KW-0547">Nucleotide-binding</keyword>